<organism evidence="3 4">
    <name type="scientific">Pestalotiopsis fici (strain W106-1 / CGMCC3.15140)</name>
    <dbReference type="NCBI Taxonomy" id="1229662"/>
    <lineage>
        <taxon>Eukaryota</taxon>
        <taxon>Fungi</taxon>
        <taxon>Dikarya</taxon>
        <taxon>Ascomycota</taxon>
        <taxon>Pezizomycotina</taxon>
        <taxon>Sordariomycetes</taxon>
        <taxon>Xylariomycetidae</taxon>
        <taxon>Amphisphaeriales</taxon>
        <taxon>Sporocadaceae</taxon>
        <taxon>Pestalotiopsis</taxon>
    </lineage>
</organism>
<dbReference type="OrthoDB" id="4658021at2759"/>
<dbReference type="EMBL" id="KI912115">
    <property type="protein sequence ID" value="ETS78551.1"/>
    <property type="molecule type" value="Genomic_DNA"/>
</dbReference>
<dbReference type="AlphaFoldDB" id="W3X078"/>
<gene>
    <name evidence="3" type="ORF">PFICI_10613</name>
</gene>
<evidence type="ECO:0000256" key="1">
    <source>
        <dbReference type="SAM" id="SignalP"/>
    </source>
</evidence>
<keyword evidence="4" id="KW-1185">Reference proteome</keyword>
<feature type="signal peptide" evidence="1">
    <location>
        <begin position="1"/>
        <end position="16"/>
    </location>
</feature>
<dbReference type="STRING" id="1229662.W3X078"/>
<feature type="domain" description="Neutral/alkaline non-lysosomal ceramidase N-terminal" evidence="2">
    <location>
        <begin position="86"/>
        <end position="294"/>
    </location>
</feature>
<proteinExistence type="predicted"/>
<evidence type="ECO:0000313" key="3">
    <source>
        <dbReference type="EMBL" id="ETS78551.1"/>
    </source>
</evidence>
<evidence type="ECO:0000259" key="2">
    <source>
        <dbReference type="Pfam" id="PF04734"/>
    </source>
</evidence>
<name>W3X078_PESFW</name>
<dbReference type="GeneID" id="19275626"/>
<dbReference type="Pfam" id="PF04734">
    <property type="entry name" value="Ceramidase_alk"/>
    <property type="match status" value="1"/>
</dbReference>
<reference evidence="4" key="1">
    <citation type="journal article" date="2015" name="BMC Genomics">
        <title>Genomic and transcriptomic analysis of the endophytic fungus Pestalotiopsis fici reveals its lifestyle and high potential for synthesis of natural products.</title>
        <authorList>
            <person name="Wang X."/>
            <person name="Zhang X."/>
            <person name="Liu L."/>
            <person name="Xiang M."/>
            <person name="Wang W."/>
            <person name="Sun X."/>
            <person name="Che Y."/>
            <person name="Guo L."/>
            <person name="Liu G."/>
            <person name="Guo L."/>
            <person name="Wang C."/>
            <person name="Yin W.B."/>
            <person name="Stadler M."/>
            <person name="Zhang X."/>
            <person name="Liu X."/>
        </authorList>
    </citation>
    <scope>NUCLEOTIDE SEQUENCE [LARGE SCALE GENOMIC DNA]</scope>
    <source>
        <strain evidence="4">W106-1 / CGMCC3.15140</strain>
    </source>
</reference>
<dbReference type="RefSeq" id="XP_007837385.1">
    <property type="nucleotide sequence ID" value="XM_007839194.1"/>
</dbReference>
<protein>
    <recommendedName>
        <fullName evidence="2">Neutral/alkaline non-lysosomal ceramidase N-terminal domain-containing protein</fullName>
    </recommendedName>
</protein>
<feature type="chain" id="PRO_5004834159" description="Neutral/alkaline non-lysosomal ceramidase N-terminal domain-containing protein" evidence="1">
    <location>
        <begin position="17"/>
        <end position="521"/>
    </location>
</feature>
<dbReference type="HOGENOM" id="CLU_030011_4_0_1"/>
<accession>W3X078</accession>
<dbReference type="InterPro" id="IPR031329">
    <property type="entry name" value="NEUT/ALK_ceramidase_N"/>
</dbReference>
<keyword evidence="1" id="KW-0732">Signal</keyword>
<dbReference type="eggNOG" id="ENOG502TABU">
    <property type="taxonomic scope" value="Eukaryota"/>
</dbReference>
<dbReference type="KEGG" id="pfy:PFICI_10613"/>
<dbReference type="InParanoid" id="W3X078"/>
<dbReference type="Proteomes" id="UP000030651">
    <property type="component" value="Unassembled WGS sequence"/>
</dbReference>
<sequence length="521" mass="56234">MRGLLISLSGATALYGMVCSASSNIYGVDIDPQTTTAAWPAPSSSDPVSPTATNTTVAKALVAGAGRVDITPAVNRTWLPLNEYEHEKLWVRAIVFQSQGVTSAIIGSDLSNIEEVIYQDTVARVSTLLNTSVENIILSSTHTHGATPCGSALFSTAENYGYYQVSDAAVKAVELALASLEPAWVGYNTGSSNANANRDAISPITGLWTEALNLTAPADREVEVLTFIRPSDKSPIASYTSYAMHPVMSYLTGYTSADWPGAMSRWIENSFDDDMVAIYSQQASGDVNPRWMRTTTNNLLSQRHAAISGYETDHETVEVATRNNSIPLGRADPKYIKQAFDNIEALGIIVGEVVIRVMSETDQWQDAPTIWAKQQNVTCPGRKRLDNSIVNRAGRPGNYTTQGVAPIEIRTGALGIGDIVLVTVGAEIYTKIGWKIKEMTPMNKTMLVTMSNGKAPSGYIPDTESFLTHLTFEVLGSNLVPGSCAEDGISGNITALVNEYLEYNQTTSNHQFVDRIGNIGK</sequence>
<evidence type="ECO:0000313" key="4">
    <source>
        <dbReference type="Proteomes" id="UP000030651"/>
    </source>
</evidence>